<comment type="subcellular location">
    <subcellularLocation>
        <location evidence="1">Membrane</location>
    </subcellularLocation>
</comment>
<dbReference type="SUPFAM" id="SSF52540">
    <property type="entry name" value="P-loop containing nucleoside triphosphate hydrolases"/>
    <property type="match status" value="1"/>
</dbReference>
<evidence type="ECO:0000256" key="4">
    <source>
        <dbReference type="ARBA" id="ARBA00023134"/>
    </source>
</evidence>
<dbReference type="GO" id="GO:0003924">
    <property type="term" value="F:GTPase activity"/>
    <property type="evidence" value="ECO:0007669"/>
    <property type="project" value="InterPro"/>
</dbReference>
<dbReference type="Gene3D" id="3.40.50.300">
    <property type="entry name" value="P-loop containing nucleotide triphosphate hydrolases"/>
    <property type="match status" value="1"/>
</dbReference>
<keyword evidence="8" id="KW-1185">Reference proteome</keyword>
<proteinExistence type="predicted"/>
<dbReference type="GO" id="GO:0016020">
    <property type="term" value="C:membrane"/>
    <property type="evidence" value="ECO:0007669"/>
    <property type="project" value="UniProtKB-SubCell"/>
</dbReference>
<keyword evidence="4" id="KW-0342">GTP-binding</keyword>
<dbReference type="GO" id="GO:0005525">
    <property type="term" value="F:GTP binding"/>
    <property type="evidence" value="ECO:0007669"/>
    <property type="project" value="UniProtKB-KW"/>
</dbReference>
<gene>
    <name evidence="7" type="ORF">SAMN05421783_12512</name>
</gene>
<keyword evidence="3" id="KW-0378">Hydrolase</keyword>
<evidence type="ECO:0000259" key="6">
    <source>
        <dbReference type="Pfam" id="PF00350"/>
    </source>
</evidence>
<evidence type="ECO:0000313" key="8">
    <source>
        <dbReference type="Proteomes" id="UP000198816"/>
    </source>
</evidence>
<accession>A0A1H3BL00</accession>
<feature type="domain" description="Dynamin N-terminal" evidence="6">
    <location>
        <begin position="74"/>
        <end position="207"/>
    </location>
</feature>
<evidence type="ECO:0000256" key="3">
    <source>
        <dbReference type="ARBA" id="ARBA00022801"/>
    </source>
</evidence>
<evidence type="ECO:0000256" key="5">
    <source>
        <dbReference type="ARBA" id="ARBA00023136"/>
    </source>
</evidence>
<dbReference type="Pfam" id="PF00350">
    <property type="entry name" value="Dynamin_N"/>
    <property type="match status" value="1"/>
</dbReference>
<evidence type="ECO:0000256" key="1">
    <source>
        <dbReference type="ARBA" id="ARBA00004370"/>
    </source>
</evidence>
<dbReference type="PANTHER" id="PTHR10465">
    <property type="entry name" value="TRANSMEMBRANE GTPASE FZO1"/>
    <property type="match status" value="1"/>
</dbReference>
<evidence type="ECO:0000256" key="2">
    <source>
        <dbReference type="ARBA" id="ARBA00022741"/>
    </source>
</evidence>
<dbReference type="GO" id="GO:0008053">
    <property type="term" value="P:mitochondrial fusion"/>
    <property type="evidence" value="ECO:0007669"/>
    <property type="project" value="TreeGrafter"/>
</dbReference>
<dbReference type="PANTHER" id="PTHR10465:SF0">
    <property type="entry name" value="SARCALUMENIN"/>
    <property type="match status" value="1"/>
</dbReference>
<dbReference type="Proteomes" id="UP000198816">
    <property type="component" value="Unassembled WGS sequence"/>
</dbReference>
<keyword evidence="2" id="KW-0547">Nucleotide-binding</keyword>
<sequence>MGTHWVERLFKTRADEEYGDLPFSDNVQVRRLADAERLLKSLRFADPGVETERQTLLDEICRTFRRISEIQVTVVVAGDWNAGKSTLINAFLGEHWLPVNVTRETVTINRIVGGPYRRIRVLFLDGRAPWQLPHDYPNADFVHSKIKELGEQHRDVIERIDVFYPDHSFLKWVALIDTPGLDFSTIDDRVSQPLIDDADVLLWVMHLEGPRQLDLTALRAFRRGNPGNRVLAVVNYADLLDDDERAEVLADKKEKIGDDADAVFLVSAKNDLKTRDSDPGFRELRTYLNEHILPSYGEVRHRRPSLLARERIEQVAAFIDQFGDRTLKSHIPYRLGGEDCWTAYDLAYAVAGGWEDALAGLGDGRITAWLRTDIGEEILADAVDRLMENGALTPDERVIYLQTILAPGKPLTWRGIEINRSDLFDLARRARHDKSAMNIIREIYRNRVLLMCSEAGNSDYAAIQRGWECAVTLCEKIQRRKRHCIPRWVTDNSNLDRIVARLLLFQLDVELLEEMRTTLGQGDYPKLQSTVRWYRCLGDPENGPPEIAALLMELAPLARRDACWCKTQELRTVAAYEDFLRRYPKGPFSKSIREELSALLRKELLQDRDNPGLRCRYLAVRTREQRIQDAGMYTVFGFTWNDELTRLSSKYGPLPPGDLTEENASERLLGACCDGARVPEPEITGPVQSPFSDVATQ</sequence>
<protein>
    <submittedName>
        <fullName evidence="7">Dynamin family protein</fullName>
    </submittedName>
</protein>
<reference evidence="8" key="1">
    <citation type="submission" date="2016-10" db="EMBL/GenBank/DDBJ databases">
        <authorList>
            <person name="Varghese N."/>
            <person name="Submissions S."/>
        </authorList>
    </citation>
    <scope>NUCLEOTIDE SEQUENCE [LARGE SCALE GENOMIC DNA]</scope>
    <source>
        <strain evidence="8">DSM 217</strain>
    </source>
</reference>
<organism evidence="7 8">
    <name type="scientific">Thiocapsa roseopersicina</name>
    <dbReference type="NCBI Taxonomy" id="1058"/>
    <lineage>
        <taxon>Bacteria</taxon>
        <taxon>Pseudomonadati</taxon>
        <taxon>Pseudomonadota</taxon>
        <taxon>Gammaproteobacteria</taxon>
        <taxon>Chromatiales</taxon>
        <taxon>Chromatiaceae</taxon>
        <taxon>Thiocapsa</taxon>
    </lineage>
</organism>
<dbReference type="InterPro" id="IPR045063">
    <property type="entry name" value="Dynamin_N"/>
</dbReference>
<dbReference type="InterPro" id="IPR027417">
    <property type="entry name" value="P-loop_NTPase"/>
</dbReference>
<dbReference type="RefSeq" id="WP_093036563.1">
    <property type="nucleotide sequence ID" value="NZ_FNNZ01000025.1"/>
</dbReference>
<keyword evidence="5" id="KW-0472">Membrane</keyword>
<evidence type="ECO:0000313" key="7">
    <source>
        <dbReference type="EMBL" id="SDX41779.1"/>
    </source>
</evidence>
<dbReference type="STRING" id="1058.SAMN05421783_12512"/>
<name>A0A1H3BL00_THIRO</name>
<dbReference type="AlphaFoldDB" id="A0A1H3BL00"/>
<dbReference type="OrthoDB" id="9816479at2"/>
<dbReference type="InterPro" id="IPR027094">
    <property type="entry name" value="Mitofusin_fam"/>
</dbReference>
<dbReference type="EMBL" id="FNNZ01000025">
    <property type="protein sequence ID" value="SDX41779.1"/>
    <property type="molecule type" value="Genomic_DNA"/>
</dbReference>